<dbReference type="RefSeq" id="XP_020123655.1">
    <property type="nucleotide sequence ID" value="XM_020261635.1"/>
</dbReference>
<accession>A0A1Q5QC75</accession>
<name>A0A1Q5QC75_TALAT</name>
<evidence type="ECO:0000256" key="1">
    <source>
        <dbReference type="SAM" id="MobiDB-lite"/>
    </source>
</evidence>
<sequence>MSYQPRSTLQFRNNVHERARQGQSLSNEEIEQITRETVELAGADPSSVSTQSQNPMHAQWAASADRVLHKPANRISQADAKELHNVEMRAFENLPAQGSVASHVQSQADQNDRV</sequence>
<feature type="compositionally biased region" description="Polar residues" evidence="1">
    <location>
        <begin position="46"/>
        <end position="56"/>
    </location>
</feature>
<evidence type="ECO:0000313" key="3">
    <source>
        <dbReference type="Proteomes" id="UP000214365"/>
    </source>
</evidence>
<dbReference type="OrthoDB" id="2799468at2759"/>
<organism evidence="2 3">
    <name type="scientific">Talaromyces atroroseus</name>
    <dbReference type="NCBI Taxonomy" id="1441469"/>
    <lineage>
        <taxon>Eukaryota</taxon>
        <taxon>Fungi</taxon>
        <taxon>Dikarya</taxon>
        <taxon>Ascomycota</taxon>
        <taxon>Pezizomycotina</taxon>
        <taxon>Eurotiomycetes</taxon>
        <taxon>Eurotiomycetidae</taxon>
        <taxon>Eurotiales</taxon>
        <taxon>Trichocomaceae</taxon>
        <taxon>Talaromyces</taxon>
        <taxon>Talaromyces sect. Trachyspermi</taxon>
    </lineage>
</organism>
<reference evidence="2 3" key="1">
    <citation type="submission" date="2015-06" db="EMBL/GenBank/DDBJ databases">
        <title>Talaromyces atroroseus IBT 11181 draft genome.</title>
        <authorList>
            <person name="Rasmussen K.B."/>
            <person name="Rasmussen S."/>
            <person name="Petersen B."/>
            <person name="Sicheritz-Ponten T."/>
            <person name="Mortensen U.H."/>
            <person name="Thrane U."/>
        </authorList>
    </citation>
    <scope>NUCLEOTIDE SEQUENCE [LARGE SCALE GENOMIC DNA]</scope>
    <source>
        <strain evidence="2 3">IBT 11181</strain>
    </source>
</reference>
<gene>
    <name evidence="2" type="ORF">UA08_01207</name>
</gene>
<feature type="region of interest" description="Disordered" evidence="1">
    <location>
        <begin position="94"/>
        <end position="114"/>
    </location>
</feature>
<proteinExistence type="predicted"/>
<evidence type="ECO:0008006" key="4">
    <source>
        <dbReference type="Google" id="ProtNLM"/>
    </source>
</evidence>
<evidence type="ECO:0000313" key="2">
    <source>
        <dbReference type="EMBL" id="OKL63534.1"/>
    </source>
</evidence>
<protein>
    <recommendedName>
        <fullName evidence="4">SMP domain-containing protein</fullName>
    </recommendedName>
</protein>
<dbReference type="EMBL" id="LFMY01000002">
    <property type="protein sequence ID" value="OKL63534.1"/>
    <property type="molecule type" value="Genomic_DNA"/>
</dbReference>
<feature type="region of interest" description="Disordered" evidence="1">
    <location>
        <begin position="41"/>
        <end position="62"/>
    </location>
</feature>
<feature type="compositionally biased region" description="Polar residues" evidence="1">
    <location>
        <begin position="99"/>
        <end position="114"/>
    </location>
</feature>
<dbReference type="AlphaFoldDB" id="A0A1Q5QC75"/>
<dbReference type="GeneID" id="31000962"/>
<comment type="caution">
    <text evidence="2">The sequence shown here is derived from an EMBL/GenBank/DDBJ whole genome shotgun (WGS) entry which is preliminary data.</text>
</comment>
<dbReference type="Proteomes" id="UP000214365">
    <property type="component" value="Unassembled WGS sequence"/>
</dbReference>
<keyword evidence="3" id="KW-1185">Reference proteome</keyword>